<organism evidence="9">
    <name type="scientific">invertebrate metagenome</name>
    <dbReference type="NCBI Taxonomy" id="1711999"/>
    <lineage>
        <taxon>unclassified sequences</taxon>
        <taxon>metagenomes</taxon>
        <taxon>organismal metagenomes</taxon>
    </lineage>
</organism>
<sequence length="772" mass="84977">MKRSLLSLLIGSMACASGAQAFVVSDIQIDGLQRVSAGTVYNALPIDVGTDIGTKGIANATRALFRTGYFKDIRMGQDGSVLIVSVVERPSISEIEIKGNKALKTEDLKKGLAKAGLAQGEIFQQATLEGIKLELERQYIGQGRYGVDISTEVQSQPRNRVKLVIDIKEGKVATIRHVNIVGNGVFSDEVLTDLFQSKVSRWYAFFSSADKYSREKLSGDLERLRSYYMDRGYINSRIASTQVSISQDKKNVYITVNVDEGDKYTVSDVKLAGDIIIPEEEAKKLLQVKSGQVFSRKVVSNTEESLSKRLGNEGYTFANVTGIPKVNDEDQTVALTFFVDPGRRVYVRRINFTGNTKTDDEVLRREMRQMEGASANTAKIEQSKVRLERLGYFKSVNVETPSVPGASDQVDVNYAVEEQPSGSITASVGYSQSDGLLLGGSVSQSNFLGTGNRVSVGLNKSDISQLYNFSFMNPYYTVDGVSRGFDLYYRTYDYKDSDISSYAADTEGANMRFGYPLSETQSINFGVGVEGTKIKTGNNTADYITRYLEEENDNFTAFKANIGWSQSVLNRGLLPTRGYSQSMNMQVAVPGSTATFYKLTYRGQYFQPITESLTARFATRLGYGGAYGNTSDFPFFENFYAGGFGSVRGYKDNTLGPKALEKDGSDYNSMGGNVVIEGTTEILFPLPFVKDQRSLRTSIFLDFGNVYSTSCEDSDQITDCSKPDLGEFRYSAGVGLTWITPLGPLTFSLAKALNAKGEDEKQVFQFSLGAPF</sequence>
<evidence type="ECO:0000313" key="9">
    <source>
        <dbReference type="EMBL" id="PJE79129.1"/>
    </source>
</evidence>
<evidence type="ECO:0000256" key="6">
    <source>
        <dbReference type="ARBA" id="ARBA00023136"/>
    </source>
</evidence>
<feature type="domain" description="POTRA" evidence="8">
    <location>
        <begin position="173"/>
        <end position="261"/>
    </location>
</feature>
<evidence type="ECO:0000256" key="5">
    <source>
        <dbReference type="ARBA" id="ARBA00022737"/>
    </source>
</evidence>
<dbReference type="Pfam" id="PF01103">
    <property type="entry name" value="Omp85"/>
    <property type="match status" value="1"/>
</dbReference>
<dbReference type="GO" id="GO:0043165">
    <property type="term" value="P:Gram-negative-bacterium-type cell outer membrane assembly"/>
    <property type="evidence" value="ECO:0007669"/>
    <property type="project" value="TreeGrafter"/>
</dbReference>
<dbReference type="FunFam" id="3.10.20.310:FF:000002">
    <property type="entry name" value="Outer membrane protein assembly factor BamA"/>
    <property type="match status" value="1"/>
</dbReference>
<evidence type="ECO:0000259" key="8">
    <source>
        <dbReference type="PROSITE" id="PS51779"/>
    </source>
</evidence>
<dbReference type="AlphaFoldDB" id="A0A2H9T7G1"/>
<keyword evidence="6" id="KW-0472">Membrane</keyword>
<dbReference type="EMBL" id="NSIT01000093">
    <property type="protein sequence ID" value="PJE79129.1"/>
    <property type="molecule type" value="Genomic_DNA"/>
</dbReference>
<keyword evidence="3" id="KW-0812">Transmembrane</keyword>
<dbReference type="PANTHER" id="PTHR12815:SF23">
    <property type="entry name" value="OUTER MEMBRANE PROTEIN ASSEMBLY FACTOR BAMA"/>
    <property type="match status" value="1"/>
</dbReference>
<evidence type="ECO:0000256" key="7">
    <source>
        <dbReference type="ARBA" id="ARBA00023237"/>
    </source>
</evidence>
<feature type="domain" description="POTRA" evidence="8">
    <location>
        <begin position="90"/>
        <end position="170"/>
    </location>
</feature>
<evidence type="ECO:0000256" key="3">
    <source>
        <dbReference type="ARBA" id="ARBA00022692"/>
    </source>
</evidence>
<protein>
    <submittedName>
        <fullName evidence="9">Outer membrane protein assembly factor BamA</fullName>
    </submittedName>
</protein>
<dbReference type="GO" id="GO:1990063">
    <property type="term" value="C:Bam protein complex"/>
    <property type="evidence" value="ECO:0007669"/>
    <property type="project" value="TreeGrafter"/>
</dbReference>
<accession>A0A2H9T7G1</accession>
<gene>
    <name evidence="9" type="primary">bamA</name>
    <name evidence="9" type="ORF">CI610_01911</name>
</gene>
<proteinExistence type="inferred from homology"/>
<keyword evidence="5" id="KW-0677">Repeat</keyword>
<evidence type="ECO:0000256" key="1">
    <source>
        <dbReference type="ARBA" id="ARBA00004370"/>
    </source>
</evidence>
<feature type="domain" description="POTRA" evidence="8">
    <location>
        <begin position="345"/>
        <end position="419"/>
    </location>
</feature>
<dbReference type="InterPro" id="IPR039910">
    <property type="entry name" value="D15-like"/>
</dbReference>
<dbReference type="PANTHER" id="PTHR12815">
    <property type="entry name" value="SORTING AND ASSEMBLY MACHINERY SAMM50 PROTEIN FAMILY MEMBER"/>
    <property type="match status" value="1"/>
</dbReference>
<keyword evidence="7" id="KW-0998">Cell outer membrane</keyword>
<comment type="caution">
    <text evidence="9">The sequence shown here is derived from an EMBL/GenBank/DDBJ whole genome shotgun (WGS) entry which is preliminary data.</text>
</comment>
<dbReference type="InterPro" id="IPR000184">
    <property type="entry name" value="Bac_surfAg_D15"/>
</dbReference>
<feature type="domain" description="POTRA" evidence="8">
    <location>
        <begin position="22"/>
        <end position="89"/>
    </location>
</feature>
<evidence type="ECO:0000256" key="4">
    <source>
        <dbReference type="ARBA" id="ARBA00022729"/>
    </source>
</evidence>
<dbReference type="FunFam" id="3.10.20.310:FF:000001">
    <property type="entry name" value="Outer membrane protein assembly factor BamA"/>
    <property type="match status" value="1"/>
</dbReference>
<dbReference type="Pfam" id="PF07244">
    <property type="entry name" value="POTRA"/>
    <property type="match status" value="4"/>
</dbReference>
<dbReference type="Gene3D" id="2.40.160.50">
    <property type="entry name" value="membrane protein fhac: a member of the omp85/tpsb transporter family"/>
    <property type="match status" value="1"/>
</dbReference>
<keyword evidence="4" id="KW-0732">Signal</keyword>
<reference evidence="9" key="1">
    <citation type="journal article" date="2017" name="Appl. Environ. Microbiol.">
        <title>Molecular characterization of an Endozoicomonas-like organism causing infection in king scallop Pecten maximus L.</title>
        <authorList>
            <person name="Cano I."/>
            <person name="van Aerle R."/>
            <person name="Ross S."/>
            <person name="Verner-Jeffreys D.W."/>
            <person name="Paley R.K."/>
            <person name="Rimmer G."/>
            <person name="Ryder D."/>
            <person name="Hooper P."/>
            <person name="Stone D."/>
            <person name="Feist S.W."/>
        </authorList>
    </citation>
    <scope>NUCLEOTIDE SEQUENCE</scope>
</reference>
<dbReference type="PROSITE" id="PS51779">
    <property type="entry name" value="POTRA"/>
    <property type="match status" value="4"/>
</dbReference>
<dbReference type="InterPro" id="IPR023707">
    <property type="entry name" value="OM_assembly_BamA"/>
</dbReference>
<dbReference type="InterPro" id="IPR034746">
    <property type="entry name" value="POTRA"/>
</dbReference>
<dbReference type="HAMAP" id="MF_01430">
    <property type="entry name" value="OM_assembly_BamA"/>
    <property type="match status" value="1"/>
</dbReference>
<dbReference type="NCBIfam" id="TIGR03303">
    <property type="entry name" value="OM_YaeT"/>
    <property type="match status" value="1"/>
</dbReference>
<evidence type="ECO:0000256" key="2">
    <source>
        <dbReference type="ARBA" id="ARBA00022452"/>
    </source>
</evidence>
<keyword evidence="2" id="KW-1134">Transmembrane beta strand</keyword>
<dbReference type="InterPro" id="IPR010827">
    <property type="entry name" value="BamA/TamA_POTRA"/>
</dbReference>
<dbReference type="Gene3D" id="3.10.20.310">
    <property type="entry name" value="membrane protein fhac"/>
    <property type="match status" value="5"/>
</dbReference>
<comment type="subcellular location">
    <subcellularLocation>
        <location evidence="1">Membrane</location>
    </subcellularLocation>
</comment>
<name>A0A2H9T7G1_9ZZZZ</name>
<dbReference type="PROSITE" id="PS51257">
    <property type="entry name" value="PROKAR_LIPOPROTEIN"/>
    <property type="match status" value="1"/>
</dbReference>
<dbReference type="PIRSF" id="PIRSF006076">
    <property type="entry name" value="OM_assembly_OMP85"/>
    <property type="match status" value="1"/>
</dbReference>
<dbReference type="GO" id="GO:0051205">
    <property type="term" value="P:protein insertion into membrane"/>
    <property type="evidence" value="ECO:0007669"/>
    <property type="project" value="TreeGrafter"/>
</dbReference>